<dbReference type="AlphaFoldDB" id="A0AAD6XHW6"/>
<keyword evidence="2" id="KW-1185">Reference proteome</keyword>
<proteinExistence type="predicted"/>
<evidence type="ECO:0000313" key="2">
    <source>
        <dbReference type="Proteomes" id="UP001222325"/>
    </source>
</evidence>
<protein>
    <submittedName>
        <fullName evidence="1">Uncharacterized protein</fullName>
    </submittedName>
</protein>
<gene>
    <name evidence="1" type="ORF">B0H15DRAFT_807424</name>
</gene>
<dbReference type="Proteomes" id="UP001222325">
    <property type="component" value="Unassembled WGS sequence"/>
</dbReference>
<name>A0AAD6XHW6_9AGAR</name>
<organism evidence="1 2">
    <name type="scientific">Mycena belliarum</name>
    <dbReference type="NCBI Taxonomy" id="1033014"/>
    <lineage>
        <taxon>Eukaryota</taxon>
        <taxon>Fungi</taxon>
        <taxon>Dikarya</taxon>
        <taxon>Basidiomycota</taxon>
        <taxon>Agaricomycotina</taxon>
        <taxon>Agaricomycetes</taxon>
        <taxon>Agaricomycetidae</taxon>
        <taxon>Agaricales</taxon>
        <taxon>Marasmiineae</taxon>
        <taxon>Mycenaceae</taxon>
        <taxon>Mycena</taxon>
    </lineage>
</organism>
<dbReference type="EMBL" id="JARJCN010000149">
    <property type="protein sequence ID" value="KAJ7067765.1"/>
    <property type="molecule type" value="Genomic_DNA"/>
</dbReference>
<evidence type="ECO:0000313" key="1">
    <source>
        <dbReference type="EMBL" id="KAJ7067765.1"/>
    </source>
</evidence>
<accession>A0AAD6XHW6</accession>
<comment type="caution">
    <text evidence="1">The sequence shown here is derived from an EMBL/GenBank/DDBJ whole genome shotgun (WGS) entry which is preliminary data.</text>
</comment>
<reference evidence="1" key="1">
    <citation type="submission" date="2023-03" db="EMBL/GenBank/DDBJ databases">
        <title>Massive genome expansion in bonnet fungi (Mycena s.s.) driven by repeated elements and novel gene families across ecological guilds.</title>
        <authorList>
            <consortium name="Lawrence Berkeley National Laboratory"/>
            <person name="Harder C.B."/>
            <person name="Miyauchi S."/>
            <person name="Viragh M."/>
            <person name="Kuo A."/>
            <person name="Thoen E."/>
            <person name="Andreopoulos B."/>
            <person name="Lu D."/>
            <person name="Skrede I."/>
            <person name="Drula E."/>
            <person name="Henrissat B."/>
            <person name="Morin E."/>
            <person name="Kohler A."/>
            <person name="Barry K."/>
            <person name="LaButti K."/>
            <person name="Morin E."/>
            <person name="Salamov A."/>
            <person name="Lipzen A."/>
            <person name="Mereny Z."/>
            <person name="Hegedus B."/>
            <person name="Baldrian P."/>
            <person name="Stursova M."/>
            <person name="Weitz H."/>
            <person name="Taylor A."/>
            <person name="Grigoriev I.V."/>
            <person name="Nagy L.G."/>
            <person name="Martin F."/>
            <person name="Kauserud H."/>
        </authorList>
    </citation>
    <scope>NUCLEOTIDE SEQUENCE</scope>
    <source>
        <strain evidence="1">CBHHK173m</strain>
    </source>
</reference>
<sequence length="165" mass="18330">MGFLATCDGTASWSLSKKTSPLLRKAGIPVNFWLPRLHHAVPTEFEQFYFDPKSLELLKDIPQSSAVSELVPFLSFRGDVKAHVREHTQELVKLLQAAHADLIRFSKRVDGLEGCPSLVARFFNALNILVIGMKEAGIKETEAGPFDSFLISYITEAVITAADRK</sequence>